<dbReference type="AlphaFoldDB" id="A0A2T6BEE9"/>
<name>A0A2T6BEE9_9RHOB</name>
<feature type="domain" description="Haem-binding uptake Tiki superfamily ChaN" evidence="1">
    <location>
        <begin position="21"/>
        <end position="216"/>
    </location>
</feature>
<dbReference type="Proteomes" id="UP000243978">
    <property type="component" value="Unassembled WGS sequence"/>
</dbReference>
<proteinExistence type="predicted"/>
<dbReference type="SUPFAM" id="SSF159501">
    <property type="entry name" value="EreA/ChaN-like"/>
    <property type="match status" value="1"/>
</dbReference>
<protein>
    <submittedName>
        <fullName evidence="2">Heme-binding uptake protein ChaN (Tiki superfamily)</fullName>
    </submittedName>
</protein>
<dbReference type="RefSeq" id="WP_245913059.1">
    <property type="nucleotide sequence ID" value="NZ_QBKS01000002.1"/>
</dbReference>
<keyword evidence="3" id="KW-1185">Reference proteome</keyword>
<dbReference type="Gene3D" id="3.40.50.11550">
    <property type="match status" value="1"/>
</dbReference>
<dbReference type="InterPro" id="IPR007314">
    <property type="entry name" value="Cofac_haem-bd_dom"/>
</dbReference>
<evidence type="ECO:0000259" key="1">
    <source>
        <dbReference type="Pfam" id="PF04187"/>
    </source>
</evidence>
<evidence type="ECO:0000313" key="2">
    <source>
        <dbReference type="EMBL" id="PTX54439.1"/>
    </source>
</evidence>
<dbReference type="CDD" id="cd14727">
    <property type="entry name" value="ChanN-like"/>
    <property type="match status" value="1"/>
</dbReference>
<organism evidence="2 3">
    <name type="scientific">Litoreibacter ponti</name>
    <dbReference type="NCBI Taxonomy" id="1510457"/>
    <lineage>
        <taxon>Bacteria</taxon>
        <taxon>Pseudomonadati</taxon>
        <taxon>Pseudomonadota</taxon>
        <taxon>Alphaproteobacteria</taxon>
        <taxon>Rhodobacterales</taxon>
        <taxon>Roseobacteraceae</taxon>
        <taxon>Litoreibacter</taxon>
    </lineage>
</organism>
<dbReference type="EMBL" id="QBKS01000002">
    <property type="protein sequence ID" value="PTX54439.1"/>
    <property type="molecule type" value="Genomic_DNA"/>
</dbReference>
<reference evidence="2 3" key="1">
    <citation type="submission" date="2018-04" db="EMBL/GenBank/DDBJ databases">
        <title>Genomic Encyclopedia of Archaeal and Bacterial Type Strains, Phase II (KMG-II): from individual species to whole genera.</title>
        <authorList>
            <person name="Goeker M."/>
        </authorList>
    </citation>
    <scope>NUCLEOTIDE SEQUENCE [LARGE SCALE GENOMIC DNA]</scope>
    <source>
        <strain evidence="2 3">DSM 100977</strain>
    </source>
</reference>
<gene>
    <name evidence="2" type="ORF">C8N43_3254</name>
</gene>
<evidence type="ECO:0000313" key="3">
    <source>
        <dbReference type="Proteomes" id="UP000243978"/>
    </source>
</evidence>
<comment type="caution">
    <text evidence="2">The sequence shown here is derived from an EMBL/GenBank/DDBJ whole genome shotgun (WGS) entry which is preliminary data.</text>
</comment>
<sequence length="263" mass="27700">MAAVAATTPINAEVLATSAFDVLRGADVVIAGELHDNPTHHINQAAIAAAIMPKALVFEMLSPAQADAGNAADWSAIDQLDAALGWSDSPWPDFAMYFPIFEAAPDAQIFGAALPPDTVRAAVGTGAAAQFDGPEAFDLASPLDNDEQSTRETLQAEAHCNALPEDMLGGMVEAQRLRDASFAQSTLDALQQTGGPVLVITGNGHARTDWGMPRYLKRAEPELSLISVGQLLEAQDDPPYDRWIITGAYDPGTGDPCAAFKSN</sequence>
<dbReference type="Pfam" id="PF04187">
    <property type="entry name" value="Cofac_haem_bdg"/>
    <property type="match status" value="1"/>
</dbReference>
<accession>A0A2T6BEE9</accession>